<sequence length="293" mass="32802">MFIQLDRVSKRYGEKVVISDVSLQIHQGECLVLMGDNGSGKTTLLRLLAGLIYPTEGEVLRKKNGGTKKTLNRKTGYAIDRLPVTNFTAMEYLLAMGLMQGLSKKEIQYQTDKWFELFGLIEDKNEQIASYSKGMRQKVNIMQSLLGDPELLLLDEPLSGLDRNSQRNLIQLLLEYKKTKTTLVCASHEPYIVSELADRVAEMQRGKLIRLLQPEEIVTIDTTLVRVTNLSEAEAKLLSTAEGIIELSIQSTQSKKEAEPELTIIMHSSHSDLLLAHILAQGGSIQSVTKEEK</sequence>
<evidence type="ECO:0000259" key="4">
    <source>
        <dbReference type="PROSITE" id="PS50893"/>
    </source>
</evidence>
<name>A0ABY8X5S2_9BACL</name>
<dbReference type="RefSeq" id="WP_285748134.1">
    <property type="nucleotide sequence ID" value="NZ_CP127162.1"/>
</dbReference>
<dbReference type="GO" id="GO:0005524">
    <property type="term" value="F:ATP binding"/>
    <property type="evidence" value="ECO:0007669"/>
    <property type="project" value="UniProtKB-KW"/>
</dbReference>
<dbReference type="SMART" id="SM00382">
    <property type="entry name" value="AAA"/>
    <property type="match status" value="1"/>
</dbReference>
<dbReference type="PROSITE" id="PS50893">
    <property type="entry name" value="ABC_TRANSPORTER_2"/>
    <property type="match status" value="1"/>
</dbReference>
<reference evidence="5 6" key="1">
    <citation type="submission" date="2023-06" db="EMBL/GenBank/DDBJ databases">
        <title>Paenibacillus polygonum sp. nov., an endophytic bacterium, isolated from Polygonum lapathifolium L. in Nanji Wetland National Nature Reserve, South of Poyang Lake, Jiangxi Province, China.</title>
        <authorList>
            <person name="Yu Z."/>
        </authorList>
    </citation>
    <scope>NUCLEOTIDE SEQUENCE [LARGE SCALE GENOMIC DNA]</scope>
    <source>
        <strain evidence="5 6">C31</strain>
    </source>
</reference>
<evidence type="ECO:0000256" key="1">
    <source>
        <dbReference type="ARBA" id="ARBA00022448"/>
    </source>
</evidence>
<feature type="domain" description="ABC transporter" evidence="4">
    <location>
        <begin position="3"/>
        <end position="230"/>
    </location>
</feature>
<dbReference type="InterPro" id="IPR051782">
    <property type="entry name" value="ABC_Transporter_VariousFunc"/>
</dbReference>
<dbReference type="Proteomes" id="UP001236415">
    <property type="component" value="Chromosome"/>
</dbReference>
<keyword evidence="1" id="KW-0813">Transport</keyword>
<dbReference type="EMBL" id="CP127162">
    <property type="protein sequence ID" value="WIV20865.1"/>
    <property type="molecule type" value="Genomic_DNA"/>
</dbReference>
<proteinExistence type="predicted"/>
<dbReference type="InterPro" id="IPR003593">
    <property type="entry name" value="AAA+_ATPase"/>
</dbReference>
<dbReference type="InterPro" id="IPR027417">
    <property type="entry name" value="P-loop_NTPase"/>
</dbReference>
<evidence type="ECO:0000313" key="5">
    <source>
        <dbReference type="EMBL" id="WIV20865.1"/>
    </source>
</evidence>
<dbReference type="Pfam" id="PF00005">
    <property type="entry name" value="ABC_tran"/>
    <property type="match status" value="1"/>
</dbReference>
<dbReference type="PANTHER" id="PTHR42939:SF1">
    <property type="entry name" value="ABC TRANSPORTER ATP-BINDING PROTEIN ALBC-RELATED"/>
    <property type="match status" value="1"/>
</dbReference>
<dbReference type="PANTHER" id="PTHR42939">
    <property type="entry name" value="ABC TRANSPORTER ATP-BINDING PROTEIN ALBC-RELATED"/>
    <property type="match status" value="1"/>
</dbReference>
<evidence type="ECO:0000256" key="2">
    <source>
        <dbReference type="ARBA" id="ARBA00022741"/>
    </source>
</evidence>
<accession>A0ABY8X5S2</accession>
<keyword evidence="6" id="KW-1185">Reference proteome</keyword>
<dbReference type="SUPFAM" id="SSF52540">
    <property type="entry name" value="P-loop containing nucleoside triphosphate hydrolases"/>
    <property type="match status" value="1"/>
</dbReference>
<dbReference type="InterPro" id="IPR003439">
    <property type="entry name" value="ABC_transporter-like_ATP-bd"/>
</dbReference>
<evidence type="ECO:0000256" key="3">
    <source>
        <dbReference type="ARBA" id="ARBA00022840"/>
    </source>
</evidence>
<keyword evidence="2" id="KW-0547">Nucleotide-binding</keyword>
<keyword evidence="3 5" id="KW-0067">ATP-binding</keyword>
<dbReference type="Gene3D" id="3.40.50.300">
    <property type="entry name" value="P-loop containing nucleotide triphosphate hydrolases"/>
    <property type="match status" value="1"/>
</dbReference>
<gene>
    <name evidence="5" type="ORF">QPK24_09390</name>
</gene>
<evidence type="ECO:0000313" key="6">
    <source>
        <dbReference type="Proteomes" id="UP001236415"/>
    </source>
</evidence>
<protein>
    <submittedName>
        <fullName evidence="5">ABC transporter ATP-binding protein</fullName>
    </submittedName>
</protein>
<organism evidence="5 6">
    <name type="scientific">Paenibacillus polygoni</name>
    <dbReference type="NCBI Taxonomy" id="3050112"/>
    <lineage>
        <taxon>Bacteria</taxon>
        <taxon>Bacillati</taxon>
        <taxon>Bacillota</taxon>
        <taxon>Bacilli</taxon>
        <taxon>Bacillales</taxon>
        <taxon>Paenibacillaceae</taxon>
        <taxon>Paenibacillus</taxon>
    </lineage>
</organism>